<dbReference type="InterPro" id="IPR013595">
    <property type="entry name" value="Pept_S33_TAP-like_C"/>
</dbReference>
<keyword evidence="9" id="KW-1185">Reference proteome</keyword>
<evidence type="ECO:0000259" key="7">
    <source>
        <dbReference type="Pfam" id="PF08386"/>
    </source>
</evidence>
<dbReference type="Pfam" id="PF08386">
    <property type="entry name" value="Abhydrolase_4"/>
    <property type="match status" value="1"/>
</dbReference>
<accession>A0ABZ1KIG2</accession>
<dbReference type="RefSeq" id="WP_405445539.1">
    <property type="nucleotide sequence ID" value="NZ_CP108164.1"/>
</dbReference>
<feature type="domain" description="Peptidase S33 tripeptidyl aminopeptidase-like C-terminal" evidence="7">
    <location>
        <begin position="438"/>
        <end position="540"/>
    </location>
</feature>
<evidence type="ECO:0000256" key="5">
    <source>
        <dbReference type="SAM" id="SignalP"/>
    </source>
</evidence>
<evidence type="ECO:0000259" key="6">
    <source>
        <dbReference type="Pfam" id="PF00561"/>
    </source>
</evidence>
<reference evidence="8 9" key="1">
    <citation type="submission" date="2022-10" db="EMBL/GenBank/DDBJ databases">
        <title>The complete genomes of actinobacterial strains from the NBC collection.</title>
        <authorList>
            <person name="Joergensen T.S."/>
            <person name="Alvarez Arevalo M."/>
            <person name="Sterndorff E.B."/>
            <person name="Faurdal D."/>
            <person name="Vuksanovic O."/>
            <person name="Mourched A.-S."/>
            <person name="Charusanti P."/>
            <person name="Shaw S."/>
            <person name="Blin K."/>
            <person name="Weber T."/>
        </authorList>
    </citation>
    <scope>NUCLEOTIDE SEQUENCE [LARGE SCALE GENOMIC DNA]</scope>
    <source>
        <strain evidence="8 9">NBC_00156</strain>
    </source>
</reference>
<evidence type="ECO:0000256" key="4">
    <source>
        <dbReference type="SAM" id="MobiDB-lite"/>
    </source>
</evidence>
<evidence type="ECO:0000256" key="1">
    <source>
        <dbReference type="ARBA" id="ARBA00010088"/>
    </source>
</evidence>
<name>A0ABZ1KIG2_STRAH</name>
<organism evidence="8 9">
    <name type="scientific">Streptomyces achromogenes</name>
    <dbReference type="NCBI Taxonomy" id="67255"/>
    <lineage>
        <taxon>Bacteria</taxon>
        <taxon>Bacillati</taxon>
        <taxon>Actinomycetota</taxon>
        <taxon>Actinomycetes</taxon>
        <taxon>Kitasatosporales</taxon>
        <taxon>Streptomycetaceae</taxon>
        <taxon>Streptomyces</taxon>
    </lineage>
</organism>
<dbReference type="GO" id="GO:0016787">
    <property type="term" value="F:hydrolase activity"/>
    <property type="evidence" value="ECO:0007669"/>
    <property type="project" value="UniProtKB-KW"/>
</dbReference>
<protein>
    <submittedName>
        <fullName evidence="8">Alpha/beta hydrolase</fullName>
    </submittedName>
</protein>
<comment type="similarity">
    <text evidence="1">Belongs to the peptidase S33 family.</text>
</comment>
<dbReference type="InterPro" id="IPR000073">
    <property type="entry name" value="AB_hydrolase_1"/>
</dbReference>
<feature type="region of interest" description="Disordered" evidence="4">
    <location>
        <begin position="361"/>
        <end position="386"/>
    </location>
</feature>
<dbReference type="InterPro" id="IPR051601">
    <property type="entry name" value="Serine_prot/Carboxylest_S33"/>
</dbReference>
<dbReference type="InterPro" id="IPR029058">
    <property type="entry name" value="AB_hydrolase_fold"/>
</dbReference>
<feature type="compositionally biased region" description="Basic and acidic residues" evidence="4">
    <location>
        <begin position="370"/>
        <end position="386"/>
    </location>
</feature>
<dbReference type="Proteomes" id="UP001622557">
    <property type="component" value="Chromosome"/>
</dbReference>
<gene>
    <name evidence="8" type="ORF">OG350_04620</name>
</gene>
<evidence type="ECO:0000313" key="9">
    <source>
        <dbReference type="Proteomes" id="UP001622557"/>
    </source>
</evidence>
<evidence type="ECO:0000313" key="8">
    <source>
        <dbReference type="EMBL" id="WTQ79625.1"/>
    </source>
</evidence>
<proteinExistence type="inferred from homology"/>
<dbReference type="Pfam" id="PF00561">
    <property type="entry name" value="Abhydrolase_1"/>
    <property type="match status" value="1"/>
</dbReference>
<feature type="signal peptide" evidence="5">
    <location>
        <begin position="1"/>
        <end position="33"/>
    </location>
</feature>
<keyword evidence="3 8" id="KW-0378">Hydrolase</keyword>
<dbReference type="PANTHER" id="PTHR43248:SF29">
    <property type="entry name" value="TRIPEPTIDYL AMINOPEPTIDASE"/>
    <property type="match status" value="1"/>
</dbReference>
<dbReference type="Gene3D" id="3.40.50.1820">
    <property type="entry name" value="alpha/beta hydrolase"/>
    <property type="match status" value="1"/>
</dbReference>
<feature type="chain" id="PRO_5046960349" evidence="5">
    <location>
        <begin position="34"/>
        <end position="554"/>
    </location>
</feature>
<dbReference type="EMBL" id="CP108164">
    <property type="protein sequence ID" value="WTQ79625.1"/>
    <property type="molecule type" value="Genomic_DNA"/>
</dbReference>
<evidence type="ECO:0000256" key="3">
    <source>
        <dbReference type="ARBA" id="ARBA00022801"/>
    </source>
</evidence>
<evidence type="ECO:0000256" key="2">
    <source>
        <dbReference type="ARBA" id="ARBA00022729"/>
    </source>
</evidence>
<dbReference type="SUPFAM" id="SSF53474">
    <property type="entry name" value="alpha/beta-Hydrolases"/>
    <property type="match status" value="1"/>
</dbReference>
<feature type="domain" description="AB hydrolase-1" evidence="6">
    <location>
        <begin position="100"/>
        <end position="309"/>
    </location>
</feature>
<keyword evidence="2 5" id="KW-0732">Signal</keyword>
<dbReference type="PANTHER" id="PTHR43248">
    <property type="entry name" value="2-SUCCINYL-6-HYDROXY-2,4-CYCLOHEXADIENE-1-CARBOXYLATE SYNTHASE"/>
    <property type="match status" value="1"/>
</dbReference>
<dbReference type="GeneID" id="97279680"/>
<sequence>MLAMLSTRPLVRRCAGVSVLALALLGAGLPAAAADRPQPDLTRFYQQRPAWAGCPGPDMPKDLECAKVTVPLDYARPDAGTLDLALARYRATGPSHGSVVLNFGGPGGAGIPELASEGRQFMDLTDGYDVVAFDPRGVGRSSPVSCGEGGVAVPAVPRQDPAPGQPQALLRQLRQVAEECARNSGPVLPHIGTVNASRDLDVIRQALGDKKLNYLGFSYGSRLGAVYAAQFPDQVGRLALDGVDTLTESPAEQGLAGAEGQQQALDDFLDWCTTDVGCPFGQDRRRAGDEVLRLVRSLDRDPVPTDFGASFTGQDLVGALAQGLYSKRTWPPLERALASLVEDGDTRRLLGFATGGIGLPPVRYGTDRTGPSHDRDRTGASAAHHREDGGLVDAADVPADNLPAALLAINCADDPDRPDAARLTEEMRTLRAAYDHASPVFGRYRLTQLLLCYGRPKGTDFIRERVKDVHTAKMLLVGTRGDPATPYRWTVETARRLGPSAVVLDNKGEGHTGYSSSMCVHHTVNDFLLYGTLPPGGGSCPANAPAADGPEDAG</sequence>